<dbReference type="PROSITE" id="PS51257">
    <property type="entry name" value="PROKAR_LIPOPROTEIN"/>
    <property type="match status" value="1"/>
</dbReference>
<evidence type="ECO:0000313" key="2">
    <source>
        <dbReference type="EMBL" id="MFB9326734.1"/>
    </source>
</evidence>
<protein>
    <submittedName>
        <fullName evidence="2">Uncharacterized protein</fullName>
    </submittedName>
</protein>
<feature type="signal peptide" evidence="1">
    <location>
        <begin position="1"/>
        <end position="21"/>
    </location>
</feature>
<keyword evidence="1" id="KW-0732">Signal</keyword>
<feature type="chain" id="PRO_5045690536" evidence="1">
    <location>
        <begin position="22"/>
        <end position="147"/>
    </location>
</feature>
<proteinExistence type="predicted"/>
<name>A0ABV5KNH5_9BACL</name>
<dbReference type="RefSeq" id="WP_377494307.1">
    <property type="nucleotide sequence ID" value="NZ_JBHMDO010000022.1"/>
</dbReference>
<dbReference type="Proteomes" id="UP001589747">
    <property type="component" value="Unassembled WGS sequence"/>
</dbReference>
<dbReference type="EMBL" id="JBHMDO010000022">
    <property type="protein sequence ID" value="MFB9326734.1"/>
    <property type="molecule type" value="Genomic_DNA"/>
</dbReference>
<evidence type="ECO:0000313" key="3">
    <source>
        <dbReference type="Proteomes" id="UP001589747"/>
    </source>
</evidence>
<keyword evidence="3" id="KW-1185">Reference proteome</keyword>
<accession>A0ABV5KNH5</accession>
<gene>
    <name evidence="2" type="ORF">ACFFSY_12485</name>
</gene>
<evidence type="ECO:0000256" key="1">
    <source>
        <dbReference type="SAM" id="SignalP"/>
    </source>
</evidence>
<comment type="caution">
    <text evidence="2">The sequence shown here is derived from an EMBL/GenBank/DDBJ whole genome shotgun (WGS) entry which is preliminary data.</text>
</comment>
<reference evidence="2 3" key="1">
    <citation type="submission" date="2024-09" db="EMBL/GenBank/DDBJ databases">
        <authorList>
            <person name="Sun Q."/>
            <person name="Mori K."/>
        </authorList>
    </citation>
    <scope>NUCLEOTIDE SEQUENCE [LARGE SCALE GENOMIC DNA]</scope>
    <source>
        <strain evidence="2 3">TISTR 2452</strain>
    </source>
</reference>
<organism evidence="2 3">
    <name type="scientific">Paenibacillus aurantiacus</name>
    <dbReference type="NCBI Taxonomy" id="1936118"/>
    <lineage>
        <taxon>Bacteria</taxon>
        <taxon>Bacillati</taxon>
        <taxon>Bacillota</taxon>
        <taxon>Bacilli</taxon>
        <taxon>Bacillales</taxon>
        <taxon>Paenibacillaceae</taxon>
        <taxon>Paenibacillus</taxon>
    </lineage>
</organism>
<sequence>MQKIVVALLILFLSGCSNNNAPNEDTNRVYHHYQAKIYSLVTNVEQDKDLYPDDLHVRSNLMLLDFSPSEPDFKTYIESFITSDPNPSRNVIISDRTRVFRMQGDTTKISVVYEELLKHTDATADLWVSVHPKNKNLVEAFEVTILD</sequence>